<dbReference type="PANTHER" id="PTHR11630:SF43">
    <property type="entry name" value="DNA REPLICATION LICENSING FACTOR MCM6"/>
    <property type="match status" value="1"/>
</dbReference>
<dbReference type="InterPro" id="IPR031327">
    <property type="entry name" value="MCM"/>
</dbReference>
<sequence>MAAMKNERPCRFQNEKGERRYKEAVYELRNSERSTVRIDFADLFTHSSTLACAVELQFYSDEAEKQRLLKKEIHVSFNNLGHKLRVRELTTDKVGSLVCISGQVVRTHQVHPELCKGAFTCDDCEILIKSVEQQFRYSQVSFQDSAFFFFNFCKLPVC</sequence>
<feature type="domain" description="MCM OB" evidence="1">
    <location>
        <begin position="86"/>
        <end position="131"/>
    </location>
</feature>
<dbReference type="Gene3D" id="2.20.28.10">
    <property type="match status" value="1"/>
</dbReference>
<keyword evidence="3" id="KW-1185">Reference proteome</keyword>
<reference evidence="4" key="1">
    <citation type="submission" date="2016-06" db="UniProtKB">
        <authorList>
            <consortium name="WormBaseParasite"/>
        </authorList>
    </citation>
    <scope>IDENTIFICATION</scope>
</reference>
<protein>
    <submittedName>
        <fullName evidence="4">MCM_OB domain-containing protein</fullName>
    </submittedName>
</protein>
<dbReference type="GO" id="GO:1902969">
    <property type="term" value="P:mitotic DNA replication"/>
    <property type="evidence" value="ECO:0007669"/>
    <property type="project" value="TreeGrafter"/>
</dbReference>
<evidence type="ECO:0000313" key="2">
    <source>
        <dbReference type="EMBL" id="VDM48157.1"/>
    </source>
</evidence>
<dbReference type="InterPro" id="IPR012340">
    <property type="entry name" value="NA-bd_OB-fold"/>
</dbReference>
<dbReference type="InterPro" id="IPR033762">
    <property type="entry name" value="MCM_OB"/>
</dbReference>
<dbReference type="Proteomes" id="UP000050794">
    <property type="component" value="Unassembled WGS sequence"/>
</dbReference>
<name>A0A183V7W6_TOXCA</name>
<organism evidence="3 4">
    <name type="scientific">Toxocara canis</name>
    <name type="common">Canine roundworm</name>
    <dbReference type="NCBI Taxonomy" id="6265"/>
    <lineage>
        <taxon>Eukaryota</taxon>
        <taxon>Metazoa</taxon>
        <taxon>Ecdysozoa</taxon>
        <taxon>Nematoda</taxon>
        <taxon>Chromadorea</taxon>
        <taxon>Rhabditida</taxon>
        <taxon>Spirurina</taxon>
        <taxon>Ascaridomorpha</taxon>
        <taxon>Ascaridoidea</taxon>
        <taxon>Toxocaridae</taxon>
        <taxon>Toxocara</taxon>
    </lineage>
</organism>
<dbReference type="GO" id="GO:0003697">
    <property type="term" value="F:single-stranded DNA binding"/>
    <property type="evidence" value="ECO:0007669"/>
    <property type="project" value="TreeGrafter"/>
</dbReference>
<evidence type="ECO:0000313" key="4">
    <source>
        <dbReference type="WBParaSite" id="TCNE_0001683701-mRNA-1"/>
    </source>
</evidence>
<dbReference type="Gene3D" id="3.30.1640.10">
    <property type="entry name" value="mini-chromosome maintenance (MCM) complex, chain A, domain 1"/>
    <property type="match status" value="1"/>
</dbReference>
<reference evidence="2 3" key="2">
    <citation type="submission" date="2018-11" db="EMBL/GenBank/DDBJ databases">
        <authorList>
            <consortium name="Pathogen Informatics"/>
        </authorList>
    </citation>
    <scope>NUCLEOTIDE SEQUENCE [LARGE SCALE GENOMIC DNA]</scope>
</reference>
<dbReference type="WBParaSite" id="TCNE_0001683701-mRNA-1">
    <property type="protein sequence ID" value="TCNE_0001683701-mRNA-1"/>
    <property type="gene ID" value="TCNE_0001683701"/>
</dbReference>
<dbReference type="GO" id="GO:1990518">
    <property type="term" value="F:single-stranded 3'-5' DNA helicase activity"/>
    <property type="evidence" value="ECO:0007669"/>
    <property type="project" value="TreeGrafter"/>
</dbReference>
<dbReference type="GO" id="GO:0000727">
    <property type="term" value="P:double-strand break repair via break-induced replication"/>
    <property type="evidence" value="ECO:0007669"/>
    <property type="project" value="TreeGrafter"/>
</dbReference>
<accession>A0A183V7W6</accession>
<dbReference type="GO" id="GO:0005524">
    <property type="term" value="F:ATP binding"/>
    <property type="evidence" value="ECO:0007669"/>
    <property type="project" value="InterPro"/>
</dbReference>
<dbReference type="Gene3D" id="2.40.50.140">
    <property type="entry name" value="Nucleic acid-binding proteins"/>
    <property type="match status" value="1"/>
</dbReference>
<dbReference type="Pfam" id="PF17207">
    <property type="entry name" value="MCM_OB"/>
    <property type="match status" value="1"/>
</dbReference>
<dbReference type="SUPFAM" id="SSF50249">
    <property type="entry name" value="Nucleic acid-binding proteins"/>
    <property type="match status" value="1"/>
</dbReference>
<dbReference type="EMBL" id="UYWY01023933">
    <property type="protein sequence ID" value="VDM48157.1"/>
    <property type="molecule type" value="Genomic_DNA"/>
</dbReference>
<gene>
    <name evidence="2" type="ORF">TCNE_LOCUS16836</name>
</gene>
<dbReference type="GO" id="GO:0005634">
    <property type="term" value="C:nucleus"/>
    <property type="evidence" value="ECO:0007669"/>
    <property type="project" value="TreeGrafter"/>
</dbReference>
<evidence type="ECO:0000259" key="1">
    <source>
        <dbReference type="Pfam" id="PF17207"/>
    </source>
</evidence>
<dbReference type="GO" id="GO:0042555">
    <property type="term" value="C:MCM complex"/>
    <property type="evidence" value="ECO:0007669"/>
    <property type="project" value="TreeGrafter"/>
</dbReference>
<evidence type="ECO:0000313" key="3">
    <source>
        <dbReference type="Proteomes" id="UP000050794"/>
    </source>
</evidence>
<proteinExistence type="predicted"/>
<dbReference type="PANTHER" id="PTHR11630">
    <property type="entry name" value="DNA REPLICATION LICENSING FACTOR MCM FAMILY MEMBER"/>
    <property type="match status" value="1"/>
</dbReference>
<dbReference type="AlphaFoldDB" id="A0A183V7W6"/>